<keyword evidence="8" id="KW-1185">Reference proteome</keyword>
<dbReference type="GO" id="GO:0005886">
    <property type="term" value="C:plasma membrane"/>
    <property type="evidence" value="ECO:0007669"/>
    <property type="project" value="UniProtKB-SubCell"/>
</dbReference>
<keyword evidence="4 6" id="KW-1133">Transmembrane helix</keyword>
<dbReference type="OrthoDB" id="6366728at2759"/>
<organism evidence="7 8">
    <name type="scientific">Cotesia typhae</name>
    <dbReference type="NCBI Taxonomy" id="2053667"/>
    <lineage>
        <taxon>Eukaryota</taxon>
        <taxon>Metazoa</taxon>
        <taxon>Ecdysozoa</taxon>
        <taxon>Arthropoda</taxon>
        <taxon>Hexapoda</taxon>
        <taxon>Insecta</taxon>
        <taxon>Pterygota</taxon>
        <taxon>Neoptera</taxon>
        <taxon>Endopterygota</taxon>
        <taxon>Hymenoptera</taxon>
        <taxon>Apocrita</taxon>
        <taxon>Ichneumonoidea</taxon>
        <taxon>Braconidae</taxon>
        <taxon>Microgastrinae</taxon>
        <taxon>Cotesia</taxon>
    </lineage>
</organism>
<name>A0A8J5QME4_9HYME</name>
<dbReference type="Proteomes" id="UP000729913">
    <property type="component" value="Unassembled WGS sequence"/>
</dbReference>
<reference evidence="7" key="2">
    <citation type="submission" date="2021-04" db="EMBL/GenBank/DDBJ databases">
        <title>Genome-wide patterns of bracovirus chromosomal integration into multiple host tissues during parasitism.</title>
        <authorList>
            <person name="Chebbi M.A.C."/>
        </authorList>
    </citation>
    <scope>NUCLEOTIDE SEQUENCE</scope>
    <source>
        <tissue evidence="7">Whole body</tissue>
    </source>
</reference>
<comment type="caution">
    <text evidence="6">Lacks conserved residue(s) required for the propagation of feature annotation.</text>
</comment>
<keyword evidence="3 6" id="KW-0812">Transmembrane</keyword>
<comment type="subcellular location">
    <subcellularLocation>
        <location evidence="1 6">Cell membrane</location>
        <topology evidence="1 6">Multi-pass membrane protein</topology>
    </subcellularLocation>
</comment>
<feature type="transmembrane region" description="Helical" evidence="6">
    <location>
        <begin position="71"/>
        <end position="89"/>
    </location>
</feature>
<dbReference type="AlphaFoldDB" id="A0A8J5QME4"/>
<dbReference type="InterPro" id="IPR013604">
    <property type="entry name" value="7TM_chemorcpt"/>
</dbReference>
<feature type="transmembrane region" description="Helical" evidence="6">
    <location>
        <begin position="309"/>
        <end position="328"/>
    </location>
</feature>
<sequence length="338" mass="39583">MELINLKLKNKYFCDQYRSGYNRYFIFVQHIFYKIIELSPWSLDMSNVILKKPPNDNDQIIVCKLSYLGSCYNLLLFLFISSTNFYILYNSTSPYFLYDSILTSTVRAKLKFIAVLCITFIPLIYICRQKLMIGVINRLKNVDIKLRNCHSYKAKKRNCYTHFIFIMNFLSFISHIVMVFFYFSKSSVIVHLIILFPDVISSWMIIQFTILLQKICKRFKSINSAISKLDIRNKFNTSDKNVTLLTESAIFEIRTIKFAFIELCEICQDSADFYGLLIIISIIHYVLIIIIRLYFVILALLQIKEPNNMIYVCAGIVNGSIIFLLLVFTSTVTKTTKE</sequence>
<proteinExistence type="inferred from homology"/>
<accession>A0A8J5QME4</accession>
<evidence type="ECO:0000256" key="4">
    <source>
        <dbReference type="ARBA" id="ARBA00022989"/>
    </source>
</evidence>
<evidence type="ECO:0000256" key="3">
    <source>
        <dbReference type="ARBA" id="ARBA00022692"/>
    </source>
</evidence>
<feature type="transmembrane region" description="Helical" evidence="6">
    <location>
        <begin position="273"/>
        <end position="303"/>
    </location>
</feature>
<protein>
    <recommendedName>
        <fullName evidence="6">Gustatory receptor</fullName>
    </recommendedName>
</protein>
<feature type="transmembrane region" description="Helical" evidence="6">
    <location>
        <begin position="189"/>
        <end position="212"/>
    </location>
</feature>
<evidence type="ECO:0000256" key="6">
    <source>
        <dbReference type="RuleBase" id="RU363108"/>
    </source>
</evidence>
<evidence type="ECO:0000256" key="5">
    <source>
        <dbReference type="ARBA" id="ARBA00023136"/>
    </source>
</evidence>
<dbReference type="EMBL" id="JAAOIC020000048">
    <property type="protein sequence ID" value="KAG8036778.1"/>
    <property type="molecule type" value="Genomic_DNA"/>
</dbReference>
<evidence type="ECO:0000313" key="8">
    <source>
        <dbReference type="Proteomes" id="UP000729913"/>
    </source>
</evidence>
<comment type="caution">
    <text evidence="7">The sequence shown here is derived from an EMBL/GenBank/DDBJ whole genome shotgun (WGS) entry which is preliminary data.</text>
</comment>
<gene>
    <name evidence="7" type="ORF">G9C98_004100</name>
</gene>
<feature type="transmembrane region" description="Helical" evidence="6">
    <location>
        <begin position="109"/>
        <end position="127"/>
    </location>
</feature>
<evidence type="ECO:0000256" key="2">
    <source>
        <dbReference type="ARBA" id="ARBA00022475"/>
    </source>
</evidence>
<keyword evidence="5 6" id="KW-0472">Membrane</keyword>
<keyword evidence="6" id="KW-0807">Transducer</keyword>
<evidence type="ECO:0000313" key="7">
    <source>
        <dbReference type="EMBL" id="KAG8036778.1"/>
    </source>
</evidence>
<comment type="function">
    <text evidence="6">Gustatory receptor which mediates acceptance or avoidance behavior, depending on its substrates.</text>
</comment>
<dbReference type="GO" id="GO:0007165">
    <property type="term" value="P:signal transduction"/>
    <property type="evidence" value="ECO:0007669"/>
    <property type="project" value="UniProtKB-KW"/>
</dbReference>
<evidence type="ECO:0000256" key="1">
    <source>
        <dbReference type="ARBA" id="ARBA00004651"/>
    </source>
</evidence>
<keyword evidence="2 6" id="KW-1003">Cell membrane</keyword>
<feature type="non-terminal residue" evidence="7">
    <location>
        <position position="338"/>
    </location>
</feature>
<reference evidence="7" key="1">
    <citation type="submission" date="2020-03" db="EMBL/GenBank/DDBJ databases">
        <authorList>
            <person name="Chebbi M.A."/>
            <person name="Drezen J.M."/>
        </authorList>
    </citation>
    <scope>NUCLEOTIDE SEQUENCE</scope>
    <source>
        <tissue evidence="7">Whole body</tissue>
    </source>
</reference>
<comment type="similarity">
    <text evidence="6">Belongs to the insect chemoreceptor superfamily. Gustatory receptor (GR) family.</text>
</comment>
<dbReference type="GO" id="GO:0050909">
    <property type="term" value="P:sensory perception of taste"/>
    <property type="evidence" value="ECO:0007669"/>
    <property type="project" value="InterPro"/>
</dbReference>
<dbReference type="Pfam" id="PF08395">
    <property type="entry name" value="7tm_7"/>
    <property type="match status" value="1"/>
</dbReference>
<keyword evidence="6" id="KW-0675">Receptor</keyword>
<feature type="transmembrane region" description="Helical" evidence="6">
    <location>
        <begin position="163"/>
        <end position="183"/>
    </location>
</feature>